<accession>A0ABR3FHZ3</accession>
<protein>
    <recommendedName>
        <fullName evidence="2">DNA2/NAM7 helicase-like C-terminal domain-containing protein</fullName>
    </recommendedName>
</protein>
<dbReference type="Gene3D" id="3.40.50.300">
    <property type="entry name" value="P-loop containing nucleotide triphosphate hydrolases"/>
    <property type="match status" value="2"/>
</dbReference>
<proteinExistence type="predicted"/>
<dbReference type="EMBL" id="JBAHYK010000346">
    <property type="protein sequence ID" value="KAL0574992.1"/>
    <property type="molecule type" value="Genomic_DNA"/>
</dbReference>
<keyword evidence="4" id="KW-1185">Reference proteome</keyword>
<feature type="domain" description="DNA2/NAM7 helicase-like C-terminal" evidence="2">
    <location>
        <begin position="639"/>
        <end position="830"/>
    </location>
</feature>
<feature type="region of interest" description="Disordered" evidence="1">
    <location>
        <begin position="91"/>
        <end position="127"/>
    </location>
</feature>
<dbReference type="PANTHER" id="PTHR10887:SF317">
    <property type="entry name" value="ATP-DEPENDENT RNA HELICASE ECM32-RELATED"/>
    <property type="match status" value="1"/>
</dbReference>
<gene>
    <name evidence="3" type="ORF">V5O48_006980</name>
</gene>
<dbReference type="InterPro" id="IPR045055">
    <property type="entry name" value="DNA2/NAM7-like"/>
</dbReference>
<sequence>MPVPTPGPPPLRTFLQNLIDHSEVNILETKYLVLQESEPGDLTDFKIKKFLEKTPGPLGISSGYNERTKTLNAIAVVGEKFCLVVEFRDRQSKRPPPRGRRGRRRNRSGSDEESERSEEEAVSAGPKELTPQLKALQQVFEHPAGLFAFDIAPLALALYSNFGLSIHAGVDLQSGKFEPPDEEDKEKGSNAGNSKRLNPLETILGCVGKAVKVHENNVTSVFQDLTYQRSSGDNPHNPALRDMMMRAWVSRFLPTFQNGPQTFDSVPRVDFRRLEHEQLSVLGRLAGDAFRLDYLKPLQTVHQFSGAVMESETLHIQNDKFSNRLRRERNVKVQVQNQQGARYNVSSITGDASGRDVTISRNKMSGSSQVTTITSYGRDAPTTADQGRAALILRVLQGDMNALKSNPWFKNMWFPKDGLITWPDSWSPRKSDKVLTLTETTTETKLNNSQKLAVNHMLSPANEHRMVLIQGPPGSGKTSVIAKYVTTVVDAGGNGIWLVAKSNVAVKNIAEKLLKEKFLSWKLLVSQDFHLGWHEHLYDLELSANVIRSDNFNSVGYKELHDCKVILCTLSMLSSKRLKKFTGFNPIKSLIVDEASQIEIGDYFHAFDVAKGTLRKVCFIGDDKQLPPYGQEDLKNLRSIFEMEHLRGLIDFLDTQYRMPPQIGQFISDHVYDKLLKSNPSHPIKDEVLACRLVDAGARKKQTTGPSRHVFVFFSKHNPVLNGSHASSPPQNTSEASVILTIARHLQEAKRDFRIVTPYDGQRNYIESEMKKADMAWENTCFNVDSFQGNEEDIIVISLVRSRSIGFLTNLRRTNVMLSRCKQGMIVVTSRAFLSGVGSQSLVGDLMRELEERLKSKAWLSKEEIEAGRFWGE</sequence>
<feature type="compositionally biased region" description="Basic residues" evidence="1">
    <location>
        <begin position="93"/>
        <end position="107"/>
    </location>
</feature>
<organism evidence="3 4">
    <name type="scientific">Marasmius crinis-equi</name>
    <dbReference type="NCBI Taxonomy" id="585013"/>
    <lineage>
        <taxon>Eukaryota</taxon>
        <taxon>Fungi</taxon>
        <taxon>Dikarya</taxon>
        <taxon>Basidiomycota</taxon>
        <taxon>Agaricomycotina</taxon>
        <taxon>Agaricomycetes</taxon>
        <taxon>Agaricomycetidae</taxon>
        <taxon>Agaricales</taxon>
        <taxon>Marasmiineae</taxon>
        <taxon>Marasmiaceae</taxon>
        <taxon>Marasmius</taxon>
    </lineage>
</organism>
<comment type="caution">
    <text evidence="3">The sequence shown here is derived from an EMBL/GenBank/DDBJ whole genome shotgun (WGS) entry which is preliminary data.</text>
</comment>
<dbReference type="InterPro" id="IPR027417">
    <property type="entry name" value="P-loop_NTPase"/>
</dbReference>
<dbReference type="Proteomes" id="UP001465976">
    <property type="component" value="Unassembled WGS sequence"/>
</dbReference>
<dbReference type="InterPro" id="IPR047187">
    <property type="entry name" value="SF1_C_Upf1"/>
</dbReference>
<dbReference type="CDD" id="cd18808">
    <property type="entry name" value="SF1_C_Upf1"/>
    <property type="match status" value="1"/>
</dbReference>
<evidence type="ECO:0000313" key="3">
    <source>
        <dbReference type="EMBL" id="KAL0574992.1"/>
    </source>
</evidence>
<name>A0ABR3FHZ3_9AGAR</name>
<dbReference type="Pfam" id="PF13087">
    <property type="entry name" value="AAA_12"/>
    <property type="match status" value="1"/>
</dbReference>
<evidence type="ECO:0000313" key="4">
    <source>
        <dbReference type="Proteomes" id="UP001465976"/>
    </source>
</evidence>
<feature type="region of interest" description="Disordered" evidence="1">
    <location>
        <begin position="175"/>
        <end position="196"/>
    </location>
</feature>
<dbReference type="CDD" id="cd17934">
    <property type="entry name" value="DEXXQc_Upf1-like"/>
    <property type="match status" value="1"/>
</dbReference>
<reference evidence="3 4" key="1">
    <citation type="submission" date="2024-02" db="EMBL/GenBank/DDBJ databases">
        <title>A draft genome for the cacao thread blight pathogen Marasmius crinis-equi.</title>
        <authorList>
            <person name="Cohen S.P."/>
            <person name="Baruah I.K."/>
            <person name="Amoako-Attah I."/>
            <person name="Bukari Y."/>
            <person name="Meinhardt L.W."/>
            <person name="Bailey B.A."/>
        </authorList>
    </citation>
    <scope>NUCLEOTIDE SEQUENCE [LARGE SCALE GENOMIC DNA]</scope>
    <source>
        <strain evidence="3 4">GH-76</strain>
    </source>
</reference>
<dbReference type="PANTHER" id="PTHR10887">
    <property type="entry name" value="DNA2/NAM7 HELICASE FAMILY"/>
    <property type="match status" value="1"/>
</dbReference>
<feature type="compositionally biased region" description="Acidic residues" evidence="1">
    <location>
        <begin position="111"/>
        <end position="121"/>
    </location>
</feature>
<evidence type="ECO:0000256" key="1">
    <source>
        <dbReference type="SAM" id="MobiDB-lite"/>
    </source>
</evidence>
<dbReference type="SUPFAM" id="SSF52540">
    <property type="entry name" value="P-loop containing nucleoside triphosphate hydrolases"/>
    <property type="match status" value="1"/>
</dbReference>
<dbReference type="Pfam" id="PF13604">
    <property type="entry name" value="AAA_30"/>
    <property type="match status" value="1"/>
</dbReference>
<dbReference type="InterPro" id="IPR041679">
    <property type="entry name" value="DNA2/NAM7-like_C"/>
</dbReference>
<evidence type="ECO:0000259" key="2">
    <source>
        <dbReference type="Pfam" id="PF13087"/>
    </source>
</evidence>